<gene>
    <name evidence="5" type="ORF">IAB19_10140</name>
</gene>
<dbReference type="Pfam" id="PF00128">
    <property type="entry name" value="Alpha-amylase"/>
    <property type="match status" value="1"/>
</dbReference>
<feature type="domain" description="Glycosyl hydrolase family 13 catalytic" evidence="4">
    <location>
        <begin position="13"/>
        <end position="422"/>
    </location>
</feature>
<protein>
    <submittedName>
        <fullName evidence="5">Alpha-glucosidase</fullName>
    </submittedName>
</protein>
<comment type="caution">
    <text evidence="5">The sequence shown here is derived from an EMBL/GenBank/DDBJ whole genome shotgun (WGS) entry which is preliminary data.</text>
</comment>
<dbReference type="PANTHER" id="PTHR10357">
    <property type="entry name" value="ALPHA-AMYLASE FAMILY MEMBER"/>
    <property type="match status" value="1"/>
</dbReference>
<evidence type="ECO:0000256" key="2">
    <source>
        <dbReference type="ARBA" id="ARBA00022801"/>
    </source>
</evidence>
<dbReference type="SUPFAM" id="SSF51445">
    <property type="entry name" value="(Trans)glycosidases"/>
    <property type="match status" value="1"/>
</dbReference>
<dbReference type="InterPro" id="IPR045857">
    <property type="entry name" value="O16G_dom_2"/>
</dbReference>
<keyword evidence="2" id="KW-0378">Hydrolase</keyword>
<dbReference type="Gene3D" id="3.20.20.80">
    <property type="entry name" value="Glycosidases"/>
    <property type="match status" value="1"/>
</dbReference>
<dbReference type="CDD" id="cd11333">
    <property type="entry name" value="AmyAc_SI_OligoGlu_DGase"/>
    <property type="match status" value="1"/>
</dbReference>
<dbReference type="AlphaFoldDB" id="A0A9D9DCX0"/>
<reference evidence="5" key="1">
    <citation type="submission" date="2020-10" db="EMBL/GenBank/DDBJ databases">
        <authorList>
            <person name="Gilroy R."/>
        </authorList>
    </citation>
    <scope>NUCLEOTIDE SEQUENCE</scope>
    <source>
        <strain evidence="5">17213</strain>
    </source>
</reference>
<sequence>MQKKWWHGKIAYQIYPKSFMDSNGDGIGDLKGIMSRLPYLKHLGVDIIWISPIYVSPFVDQGYDVADYQNIDPIFGSMADFDELLAKTKALGMDIIMDLVVNHCSSEHQWFKKACADLNSKEAGYFYFVKGRNGGAPDNLRSYFGGSVWDKIPGHENEDLYYLHYFAKQQPDLNWSNPALREEIYKMVNWWLDKGIAGFRIDAIHSVMKDLSFPGLPADDIDGLCHASKMNAKMFSKLGIYLSELRDRTFKPHDAFTVGEAFSPSKEVLEAFIGDDGYFSTLFDLSCREVIEAAPSYMEYKKLTVKQFRDCIFGTQQMYNGIGMSAPIIENHDEPRGVSYFMPPYLNNAEGAKAIATVLMLLRGIPFIYQGQEIGMTNTRFDSIDEHEDLFAHDEYNKAKARGWSDADALAICNEHGRDNARTPMLWDDSENAGFTTGKPWMKLHQDHKTLNVKAQYHDENSVFNYYRALIALRKSKEHFDCLTWGAFEPVSVNDAVIAYKRLGESETILVVVNTAKEPLVYETEAEGTLLLSCNEASCTGRTLTLGCGGGAVLSFKK</sequence>
<dbReference type="PANTHER" id="PTHR10357:SF179">
    <property type="entry name" value="NEUTRAL AND BASIC AMINO ACID TRANSPORT PROTEIN RBAT"/>
    <property type="match status" value="1"/>
</dbReference>
<reference evidence="5" key="2">
    <citation type="journal article" date="2021" name="PeerJ">
        <title>Extensive microbial diversity within the chicken gut microbiome revealed by metagenomics and culture.</title>
        <authorList>
            <person name="Gilroy R."/>
            <person name="Ravi A."/>
            <person name="Getino M."/>
            <person name="Pursley I."/>
            <person name="Horton D.L."/>
            <person name="Alikhan N.F."/>
            <person name="Baker D."/>
            <person name="Gharbi K."/>
            <person name="Hall N."/>
            <person name="Watson M."/>
            <person name="Adriaenssens E.M."/>
            <person name="Foster-Nyarko E."/>
            <person name="Jarju S."/>
            <person name="Secka A."/>
            <person name="Antonio M."/>
            <person name="Oren A."/>
            <person name="Chaudhuri R.R."/>
            <person name="La Ragione R."/>
            <person name="Hildebrand F."/>
            <person name="Pallen M.J."/>
        </authorList>
    </citation>
    <scope>NUCLEOTIDE SEQUENCE</scope>
    <source>
        <strain evidence="5">17213</strain>
    </source>
</reference>
<accession>A0A9D9DCX0</accession>
<evidence type="ECO:0000313" key="6">
    <source>
        <dbReference type="Proteomes" id="UP000823631"/>
    </source>
</evidence>
<evidence type="ECO:0000313" key="5">
    <source>
        <dbReference type="EMBL" id="MBO8416728.1"/>
    </source>
</evidence>
<dbReference type="SUPFAM" id="SSF51011">
    <property type="entry name" value="Glycosyl hydrolase domain"/>
    <property type="match status" value="1"/>
</dbReference>
<dbReference type="Gene3D" id="3.90.400.10">
    <property type="entry name" value="Oligo-1,6-glucosidase, Domain 2"/>
    <property type="match status" value="1"/>
</dbReference>
<name>A0A9D9DCX0_9GAMM</name>
<comment type="similarity">
    <text evidence="1">Belongs to the glycosyl hydrolase 13 family.</text>
</comment>
<dbReference type="Proteomes" id="UP000823631">
    <property type="component" value="Unassembled WGS sequence"/>
</dbReference>
<organism evidence="5 6">
    <name type="scientific">Candidatus Avisuccinivibrio stercorigallinarum</name>
    <dbReference type="NCBI Taxonomy" id="2840704"/>
    <lineage>
        <taxon>Bacteria</taxon>
        <taxon>Pseudomonadati</taxon>
        <taxon>Pseudomonadota</taxon>
        <taxon>Gammaproteobacteria</taxon>
        <taxon>Aeromonadales</taxon>
        <taxon>Succinivibrionaceae</taxon>
        <taxon>Succinivibrionaceae incertae sedis</taxon>
        <taxon>Candidatus Avisuccinivibrio</taxon>
    </lineage>
</organism>
<dbReference type="SMART" id="SM00642">
    <property type="entry name" value="Aamy"/>
    <property type="match status" value="1"/>
</dbReference>
<keyword evidence="3" id="KW-0326">Glycosidase</keyword>
<dbReference type="GO" id="GO:0009313">
    <property type="term" value="P:oligosaccharide catabolic process"/>
    <property type="evidence" value="ECO:0007669"/>
    <property type="project" value="TreeGrafter"/>
</dbReference>
<dbReference type="InterPro" id="IPR017853">
    <property type="entry name" value="GH"/>
</dbReference>
<evidence type="ECO:0000256" key="3">
    <source>
        <dbReference type="ARBA" id="ARBA00023295"/>
    </source>
</evidence>
<evidence type="ECO:0000256" key="1">
    <source>
        <dbReference type="ARBA" id="ARBA00008061"/>
    </source>
</evidence>
<dbReference type="GO" id="GO:0004556">
    <property type="term" value="F:alpha-amylase activity"/>
    <property type="evidence" value="ECO:0007669"/>
    <property type="project" value="TreeGrafter"/>
</dbReference>
<proteinExistence type="inferred from homology"/>
<dbReference type="FunFam" id="3.20.20.80:FF:000064">
    <property type="entry name" value="Oligo-1,6-glucosidase"/>
    <property type="match status" value="1"/>
</dbReference>
<evidence type="ECO:0000259" key="4">
    <source>
        <dbReference type="SMART" id="SM00642"/>
    </source>
</evidence>
<dbReference type="InterPro" id="IPR006047">
    <property type="entry name" value="GH13_cat_dom"/>
</dbReference>
<dbReference type="EMBL" id="JADINH010000199">
    <property type="protein sequence ID" value="MBO8416728.1"/>
    <property type="molecule type" value="Genomic_DNA"/>
</dbReference>